<dbReference type="Pfam" id="PF01392">
    <property type="entry name" value="Fz"/>
    <property type="match status" value="1"/>
</dbReference>
<evidence type="ECO:0000256" key="9">
    <source>
        <dbReference type="PROSITE-ProRule" id="PRU00090"/>
    </source>
</evidence>
<protein>
    <submittedName>
        <fullName evidence="13">Frizzled-related 2-like</fullName>
    </submittedName>
</protein>
<dbReference type="PROSITE" id="PS50038">
    <property type="entry name" value="FZ"/>
    <property type="match status" value="1"/>
</dbReference>
<feature type="domain" description="FZ" evidence="11">
    <location>
        <begin position="37"/>
        <end position="157"/>
    </location>
</feature>
<evidence type="ECO:0000256" key="2">
    <source>
        <dbReference type="ARBA" id="ARBA00010054"/>
    </source>
</evidence>
<dbReference type="InterPro" id="IPR001134">
    <property type="entry name" value="Netrin_domain"/>
</dbReference>
<reference evidence="13" key="1">
    <citation type="submission" date="2022-12" db="EMBL/GenBank/DDBJ databases">
        <authorList>
            <person name="Alioto T."/>
            <person name="Alioto T."/>
            <person name="Gomez Garrido J."/>
        </authorList>
    </citation>
    <scope>NUCLEOTIDE SEQUENCE</scope>
</reference>
<comment type="subcellular location">
    <subcellularLocation>
        <location evidence="1">Secreted</location>
    </subcellularLocation>
</comment>
<keyword evidence="14" id="KW-1185">Reference proteome</keyword>
<dbReference type="InterPro" id="IPR018933">
    <property type="entry name" value="Netrin_module_non-TIMP"/>
</dbReference>
<dbReference type="AlphaFoldDB" id="A0AA35P644"/>
<evidence type="ECO:0000256" key="3">
    <source>
        <dbReference type="ARBA" id="ARBA00022473"/>
    </source>
</evidence>
<evidence type="ECO:0000256" key="7">
    <source>
        <dbReference type="ARBA" id="ARBA00022782"/>
    </source>
</evidence>
<dbReference type="PROSITE" id="PS50189">
    <property type="entry name" value="NTR"/>
    <property type="match status" value="1"/>
</dbReference>
<dbReference type="PANTHER" id="PTHR11309">
    <property type="entry name" value="FRIZZLED"/>
    <property type="match status" value="1"/>
</dbReference>
<comment type="similarity">
    <text evidence="2">Belongs to the secreted frizzled-related protein (sFRP) family.</text>
</comment>
<organism evidence="13 14">
    <name type="scientific">Podarcis lilfordi</name>
    <name type="common">Lilford's wall lizard</name>
    <dbReference type="NCBI Taxonomy" id="74358"/>
    <lineage>
        <taxon>Eukaryota</taxon>
        <taxon>Metazoa</taxon>
        <taxon>Chordata</taxon>
        <taxon>Craniata</taxon>
        <taxon>Vertebrata</taxon>
        <taxon>Euteleostomi</taxon>
        <taxon>Lepidosauria</taxon>
        <taxon>Squamata</taxon>
        <taxon>Bifurcata</taxon>
        <taxon>Unidentata</taxon>
        <taxon>Episquamata</taxon>
        <taxon>Laterata</taxon>
        <taxon>Lacertibaenia</taxon>
        <taxon>Lacertidae</taxon>
        <taxon>Podarcis</taxon>
    </lineage>
</organism>
<keyword evidence="5" id="KW-0879">Wnt signaling pathway</keyword>
<dbReference type="GO" id="GO:0005615">
    <property type="term" value="C:extracellular space"/>
    <property type="evidence" value="ECO:0007669"/>
    <property type="project" value="TreeGrafter"/>
</dbReference>
<evidence type="ECO:0000313" key="13">
    <source>
        <dbReference type="EMBL" id="CAI5773648.1"/>
    </source>
</evidence>
<proteinExistence type="inferred from homology"/>
<keyword evidence="3" id="KW-0217">Developmental protein</keyword>
<keyword evidence="7" id="KW-0221">Differentiation</keyword>
<dbReference type="GO" id="GO:0035567">
    <property type="term" value="P:non-canonical Wnt signaling pathway"/>
    <property type="evidence" value="ECO:0007669"/>
    <property type="project" value="TreeGrafter"/>
</dbReference>
<feature type="disulfide bond" evidence="9">
    <location>
        <begin position="120"/>
        <end position="144"/>
    </location>
</feature>
<evidence type="ECO:0000256" key="1">
    <source>
        <dbReference type="ARBA" id="ARBA00004613"/>
    </source>
</evidence>
<dbReference type="SUPFAM" id="SSF63501">
    <property type="entry name" value="Frizzled cysteine-rich domain"/>
    <property type="match status" value="1"/>
</dbReference>
<dbReference type="CDD" id="cd03580">
    <property type="entry name" value="NTR_Sfrp1_like"/>
    <property type="match status" value="1"/>
</dbReference>
<dbReference type="SUPFAM" id="SSF50242">
    <property type="entry name" value="TIMP-like"/>
    <property type="match status" value="1"/>
</dbReference>
<dbReference type="PANTHER" id="PTHR11309:SF149">
    <property type="entry name" value="SECRETED FRIZZLED-RELATED PROTEIN 2-LIKE"/>
    <property type="match status" value="1"/>
</dbReference>
<evidence type="ECO:0000259" key="12">
    <source>
        <dbReference type="PROSITE" id="PS50189"/>
    </source>
</evidence>
<feature type="disulfide bond" evidence="9">
    <location>
        <begin position="52"/>
        <end position="98"/>
    </location>
</feature>
<evidence type="ECO:0000259" key="11">
    <source>
        <dbReference type="PROSITE" id="PS50038"/>
    </source>
</evidence>
<sequence>MEVPIPLALLLAAWSCSFPSSCSSSPSFAYQLAQQSSRRSSCKPVPSSMSLCHGVGYSEMRLPNLLGHETMKEALQQAASWVPLLTKQCHRDTKKFLCSLFAPVCISELDEPIFPCRSLCEAVRDGCTPVMAAFGFPWPEMLNCSRFPRGNELCVPPAGPADRVRLPKEDTVCAACLHTEIGEKEFLENVCSQDFALKMSIKSSSAIDGDLQVTPDLRGRTLYRQDGWSEEELKKPVLWLTDGEACSCEEVTAAGPGSVVLAMGHRVAGRLVLSWVRRWRRGEKELKKFTRAVRKMQC</sequence>
<feature type="chain" id="PRO_5041410140" evidence="10">
    <location>
        <begin position="25"/>
        <end position="298"/>
    </location>
</feature>
<evidence type="ECO:0000256" key="8">
    <source>
        <dbReference type="ARBA" id="ARBA00023157"/>
    </source>
</evidence>
<evidence type="ECO:0000256" key="6">
    <source>
        <dbReference type="ARBA" id="ARBA00022729"/>
    </source>
</evidence>
<dbReference type="Pfam" id="PF01759">
    <property type="entry name" value="NTR"/>
    <property type="match status" value="1"/>
</dbReference>
<evidence type="ECO:0000256" key="10">
    <source>
        <dbReference type="SAM" id="SignalP"/>
    </source>
</evidence>
<dbReference type="Gene3D" id="1.10.2000.10">
    <property type="entry name" value="Frizzled cysteine-rich domain"/>
    <property type="match status" value="1"/>
</dbReference>
<name>A0AA35P644_9SAUR</name>
<evidence type="ECO:0000256" key="4">
    <source>
        <dbReference type="ARBA" id="ARBA00022525"/>
    </source>
</evidence>
<dbReference type="InterPro" id="IPR036790">
    <property type="entry name" value="Frizzled_dom_sf"/>
</dbReference>
<dbReference type="Gene3D" id="2.40.50.120">
    <property type="match status" value="1"/>
</dbReference>
<dbReference type="Proteomes" id="UP001178461">
    <property type="component" value="Chromosome 4"/>
</dbReference>
<keyword evidence="8 9" id="KW-1015">Disulfide bond</keyword>
<dbReference type="GO" id="GO:0060070">
    <property type="term" value="P:canonical Wnt signaling pathway"/>
    <property type="evidence" value="ECO:0007669"/>
    <property type="project" value="TreeGrafter"/>
</dbReference>
<dbReference type="GO" id="GO:0030154">
    <property type="term" value="P:cell differentiation"/>
    <property type="evidence" value="ECO:0007669"/>
    <property type="project" value="UniProtKB-KW"/>
</dbReference>
<feature type="domain" description="NTR" evidence="12">
    <location>
        <begin position="173"/>
        <end position="298"/>
    </location>
</feature>
<keyword evidence="4" id="KW-0964">Secreted</keyword>
<evidence type="ECO:0000256" key="5">
    <source>
        <dbReference type="ARBA" id="ARBA00022687"/>
    </source>
</evidence>
<gene>
    <name evidence="13" type="ORF">PODLI_1B012255</name>
</gene>
<keyword evidence="6 10" id="KW-0732">Signal</keyword>
<dbReference type="GO" id="GO:0017147">
    <property type="term" value="F:Wnt-protein binding"/>
    <property type="evidence" value="ECO:0007669"/>
    <property type="project" value="TreeGrafter"/>
</dbReference>
<accession>A0AA35P644</accession>
<dbReference type="SMART" id="SM00063">
    <property type="entry name" value="FRI"/>
    <property type="match status" value="1"/>
</dbReference>
<dbReference type="FunFam" id="1.10.2000.10:FF:000001">
    <property type="entry name" value="secreted frizzled-related protein 2"/>
    <property type="match status" value="1"/>
</dbReference>
<comment type="caution">
    <text evidence="9">Lacks conserved residue(s) required for the propagation of feature annotation.</text>
</comment>
<dbReference type="EMBL" id="OX395129">
    <property type="protein sequence ID" value="CAI5773648.1"/>
    <property type="molecule type" value="Genomic_DNA"/>
</dbReference>
<dbReference type="InterPro" id="IPR008993">
    <property type="entry name" value="TIMP-like_OB-fold"/>
</dbReference>
<feature type="signal peptide" evidence="10">
    <location>
        <begin position="1"/>
        <end position="24"/>
    </location>
</feature>
<dbReference type="InterPro" id="IPR015526">
    <property type="entry name" value="Frizzled/SFRP"/>
</dbReference>
<evidence type="ECO:0000313" key="14">
    <source>
        <dbReference type="Proteomes" id="UP001178461"/>
    </source>
</evidence>
<feature type="disulfide bond" evidence="9">
    <location>
        <begin position="89"/>
        <end position="127"/>
    </location>
</feature>
<dbReference type="InterPro" id="IPR020067">
    <property type="entry name" value="Frizzled_dom"/>
</dbReference>